<dbReference type="AlphaFoldDB" id="A0A284SAS6"/>
<reference evidence="2" key="1">
    <citation type="journal article" date="2017" name="Nat. Ecol. Evol.">
        <title>Genome expansion and lineage-specific genetic innovations in the forest pathogenic fungi Armillaria.</title>
        <authorList>
            <person name="Sipos G."/>
            <person name="Prasanna A.N."/>
            <person name="Walter M.C."/>
            <person name="O'Connor E."/>
            <person name="Balint B."/>
            <person name="Krizsan K."/>
            <person name="Kiss B."/>
            <person name="Hess J."/>
            <person name="Varga T."/>
            <person name="Slot J."/>
            <person name="Riley R."/>
            <person name="Boka B."/>
            <person name="Rigling D."/>
            <person name="Barry K."/>
            <person name="Lee J."/>
            <person name="Mihaltcheva S."/>
            <person name="LaButti K."/>
            <person name="Lipzen A."/>
            <person name="Waldron R."/>
            <person name="Moloney N.M."/>
            <person name="Sperisen C."/>
            <person name="Kredics L."/>
            <person name="Vagvoelgyi C."/>
            <person name="Patrignani A."/>
            <person name="Fitzpatrick D."/>
            <person name="Nagy I."/>
            <person name="Doyle S."/>
            <person name="Anderson J.B."/>
            <person name="Grigoriev I.V."/>
            <person name="Gueldener U."/>
            <person name="Muensterkoetter M."/>
            <person name="Nagy L.G."/>
        </authorList>
    </citation>
    <scope>NUCLEOTIDE SEQUENCE [LARGE SCALE GENOMIC DNA]</scope>
    <source>
        <strain evidence="2">C18/9</strain>
    </source>
</reference>
<evidence type="ECO:0000313" key="1">
    <source>
        <dbReference type="EMBL" id="SJL18098.1"/>
    </source>
</evidence>
<accession>A0A284SAS6</accession>
<keyword evidence="2" id="KW-1185">Reference proteome</keyword>
<proteinExistence type="predicted"/>
<organism evidence="1 2">
    <name type="scientific">Armillaria ostoyae</name>
    <name type="common">Armillaria root rot fungus</name>
    <dbReference type="NCBI Taxonomy" id="47428"/>
    <lineage>
        <taxon>Eukaryota</taxon>
        <taxon>Fungi</taxon>
        <taxon>Dikarya</taxon>
        <taxon>Basidiomycota</taxon>
        <taxon>Agaricomycotina</taxon>
        <taxon>Agaricomycetes</taxon>
        <taxon>Agaricomycetidae</taxon>
        <taxon>Agaricales</taxon>
        <taxon>Marasmiineae</taxon>
        <taxon>Physalacriaceae</taxon>
        <taxon>Armillaria</taxon>
    </lineage>
</organism>
<dbReference type="Proteomes" id="UP000219338">
    <property type="component" value="Unassembled WGS sequence"/>
</dbReference>
<dbReference type="EMBL" id="FUEG01000053">
    <property type="protein sequence ID" value="SJL18098.1"/>
    <property type="molecule type" value="Genomic_DNA"/>
</dbReference>
<protein>
    <submittedName>
        <fullName evidence="1">Uncharacterized protein</fullName>
    </submittedName>
</protein>
<sequence>MLARTDIVGPEAPCPTSSLSPALAFHAHALSTVGPTGQPTILVRHENSPEAYFELYALIHSLCGACIYEDRSFQILSGITTIPGTFMCLA</sequence>
<evidence type="ECO:0000313" key="2">
    <source>
        <dbReference type="Proteomes" id="UP000219338"/>
    </source>
</evidence>
<name>A0A284SAS6_ARMOS</name>
<gene>
    <name evidence="1" type="ORF">ARMOST_21670</name>
</gene>